<comment type="similarity">
    <text evidence="2 9">Belongs to the diaminopimelate epimerase family.</text>
</comment>
<dbReference type="UniPathway" id="UPA00034">
    <property type="reaction ID" value="UER00025"/>
</dbReference>
<name>A0A6J5EJX4_9BURK</name>
<evidence type="ECO:0000256" key="7">
    <source>
        <dbReference type="ARBA" id="ARBA00023235"/>
    </source>
</evidence>
<dbReference type="Pfam" id="PF01678">
    <property type="entry name" value="DAP_epimerase"/>
    <property type="match status" value="2"/>
</dbReference>
<evidence type="ECO:0000256" key="1">
    <source>
        <dbReference type="ARBA" id="ARBA00005196"/>
    </source>
</evidence>
<dbReference type="AlphaFoldDB" id="A0A6J5EJX4"/>
<feature type="binding site" evidence="9">
    <location>
        <begin position="257"/>
        <end position="258"/>
    </location>
    <ligand>
        <name>substrate</name>
    </ligand>
</feature>
<feature type="binding site" evidence="9">
    <location>
        <position position="96"/>
    </location>
    <ligand>
        <name>substrate</name>
    </ligand>
</feature>
<dbReference type="PROSITE" id="PS01326">
    <property type="entry name" value="DAP_EPIMERASE"/>
    <property type="match status" value="1"/>
</dbReference>
<dbReference type="FunFam" id="3.10.310.10:FF:000001">
    <property type="entry name" value="Diaminopimelate epimerase"/>
    <property type="match status" value="1"/>
</dbReference>
<evidence type="ECO:0000313" key="11">
    <source>
        <dbReference type="EMBL" id="CAB3766044.1"/>
    </source>
</evidence>
<dbReference type="GO" id="GO:0005829">
    <property type="term" value="C:cytosol"/>
    <property type="evidence" value="ECO:0007669"/>
    <property type="project" value="TreeGrafter"/>
</dbReference>
<feature type="binding site" evidence="9">
    <location>
        <position position="43"/>
    </location>
    <ligand>
        <name>substrate</name>
    </ligand>
</feature>
<feature type="binding site" evidence="9">
    <location>
        <begin position="247"/>
        <end position="248"/>
    </location>
    <ligand>
        <name>substrate</name>
    </ligand>
</feature>
<keyword evidence="12" id="KW-1185">Reference proteome</keyword>
<protein>
    <recommendedName>
        <fullName evidence="3 9">Diaminopimelate epimerase</fullName>
        <shortName evidence="9">DAP epimerase</shortName>
        <ecNumber evidence="3 9">5.1.1.7</ecNumber>
    </recommendedName>
    <alternativeName>
        <fullName evidence="9">PLP-independent amino acid racemase</fullName>
    </alternativeName>
</protein>
<dbReference type="InterPro" id="IPR018510">
    <property type="entry name" value="DAP_epimerase_AS"/>
</dbReference>
<dbReference type="NCBIfam" id="TIGR00652">
    <property type="entry name" value="DapF"/>
    <property type="match status" value="1"/>
</dbReference>
<evidence type="ECO:0000256" key="3">
    <source>
        <dbReference type="ARBA" id="ARBA00013080"/>
    </source>
</evidence>
<evidence type="ECO:0000256" key="6">
    <source>
        <dbReference type="ARBA" id="ARBA00023154"/>
    </source>
</evidence>
<dbReference type="HAMAP" id="MF_00197">
    <property type="entry name" value="DAP_epimerase"/>
    <property type="match status" value="1"/>
</dbReference>
<comment type="pathway">
    <text evidence="1 9">Amino-acid biosynthesis; L-lysine biosynthesis via DAP pathway; DL-2,6-diaminopimelate from LL-2,6-diaminopimelate: step 1/1.</text>
</comment>
<evidence type="ECO:0000256" key="9">
    <source>
        <dbReference type="HAMAP-Rule" id="MF_00197"/>
    </source>
</evidence>
<feature type="binding site" evidence="9">
    <location>
        <position position="76"/>
    </location>
    <ligand>
        <name>substrate</name>
    </ligand>
</feature>
<keyword evidence="6 9" id="KW-0457">Lysine biosynthesis</keyword>
<feature type="active site" evidence="10">
    <location>
        <position position="105"/>
    </location>
</feature>
<evidence type="ECO:0000313" key="12">
    <source>
        <dbReference type="Proteomes" id="UP000494329"/>
    </source>
</evidence>
<dbReference type="PANTHER" id="PTHR31689:SF0">
    <property type="entry name" value="DIAMINOPIMELATE EPIMERASE"/>
    <property type="match status" value="1"/>
</dbReference>
<comment type="subunit">
    <text evidence="9">Homodimer.</text>
</comment>
<evidence type="ECO:0000256" key="5">
    <source>
        <dbReference type="ARBA" id="ARBA00022605"/>
    </source>
</evidence>
<organism evidence="11 12">
    <name type="scientific">Paraburkholderia solisilvae</name>
    <dbReference type="NCBI Taxonomy" id="624376"/>
    <lineage>
        <taxon>Bacteria</taxon>
        <taxon>Pseudomonadati</taxon>
        <taxon>Pseudomonadota</taxon>
        <taxon>Betaproteobacteria</taxon>
        <taxon>Burkholderiales</taxon>
        <taxon>Burkholderiaceae</taxon>
        <taxon>Paraburkholderia</taxon>
    </lineage>
</organism>
<feature type="binding site" evidence="9">
    <location>
        <position position="229"/>
    </location>
    <ligand>
        <name>substrate</name>
    </ligand>
</feature>
<sequence>MRARWTPCRRAGLRRHATYGRTSEVTYNSGMKLKFTKMHGAGNDFVVLDGYTRPVNLSAAQVRALANRHFGVGADQLLLVEKPTVDGVDFRYRIFNCDGGEVEHCGNGARCFVKFVRDTGLTDQRSVRVQVQNGVLTLTMLENGDVTVDMGTPIFEPARVPFDASGLDGRREGADTLWPLDVSGAIRWVSVVSMGNPHAVQVVDDVEAFPVGVDGPLIETHVRFPQRVNAGFMQIVSRHEIRLRVHERGAGETLACGTGACAAVAAGIRRGLLDTPVTVHTHGGVLTISWAGGDAALSMAGPAATVFEGEIELAD</sequence>
<keyword evidence="7 9" id="KW-0413">Isomerase</keyword>
<proteinExistence type="inferred from homology"/>
<evidence type="ECO:0000256" key="10">
    <source>
        <dbReference type="PROSITE-ProRule" id="PRU10125"/>
    </source>
</evidence>
<feature type="active site" description="Proton acceptor" evidence="9">
    <location>
        <position position="256"/>
    </location>
</feature>
<dbReference type="InterPro" id="IPR001653">
    <property type="entry name" value="DAP_epimerase_DapF"/>
</dbReference>
<gene>
    <name evidence="9 11" type="primary">dapF</name>
    <name evidence="11" type="ORF">LMG29739_04721</name>
</gene>
<comment type="catalytic activity">
    <reaction evidence="8 9">
        <text>(2S,6S)-2,6-diaminopimelate = meso-2,6-diaminopimelate</text>
        <dbReference type="Rhea" id="RHEA:15393"/>
        <dbReference type="ChEBI" id="CHEBI:57609"/>
        <dbReference type="ChEBI" id="CHEBI:57791"/>
        <dbReference type="EC" id="5.1.1.7"/>
    </reaction>
</comment>
<comment type="subcellular location">
    <subcellularLocation>
        <location evidence="9">Cytoplasm</location>
    </subcellularLocation>
</comment>
<dbReference type="Proteomes" id="UP000494329">
    <property type="component" value="Unassembled WGS sequence"/>
</dbReference>
<dbReference type="GO" id="GO:0009089">
    <property type="term" value="P:lysine biosynthetic process via diaminopimelate"/>
    <property type="evidence" value="ECO:0007669"/>
    <property type="project" value="UniProtKB-UniRule"/>
</dbReference>
<evidence type="ECO:0000256" key="4">
    <source>
        <dbReference type="ARBA" id="ARBA00022490"/>
    </source>
</evidence>
<dbReference type="GO" id="GO:0008837">
    <property type="term" value="F:diaminopimelate epimerase activity"/>
    <property type="evidence" value="ECO:0007669"/>
    <property type="project" value="UniProtKB-UniRule"/>
</dbReference>
<reference evidence="11 12" key="1">
    <citation type="submission" date="2020-04" db="EMBL/GenBank/DDBJ databases">
        <authorList>
            <person name="De Canck E."/>
        </authorList>
    </citation>
    <scope>NUCLEOTIDE SEQUENCE [LARGE SCALE GENOMIC DNA]</scope>
    <source>
        <strain evidence="11 12">LMG 29739</strain>
    </source>
</reference>
<feature type="site" description="Could be important to modulate the pK values of the two catalytic cysteine residues" evidence="9">
    <location>
        <position position="198"/>
    </location>
</feature>
<dbReference type="EMBL" id="CADIKF010000044">
    <property type="protein sequence ID" value="CAB3766044.1"/>
    <property type="molecule type" value="Genomic_DNA"/>
</dbReference>
<dbReference type="SUPFAM" id="SSF54506">
    <property type="entry name" value="Diaminopimelate epimerase-like"/>
    <property type="match status" value="2"/>
</dbReference>
<evidence type="ECO:0000256" key="8">
    <source>
        <dbReference type="ARBA" id="ARBA00051712"/>
    </source>
</evidence>
<dbReference type="EC" id="5.1.1.7" evidence="3 9"/>
<feature type="site" description="Could be important to modulate the pK values of the two catalytic cysteine residues" evidence="9">
    <location>
        <position position="247"/>
    </location>
</feature>
<dbReference type="Gene3D" id="3.10.310.10">
    <property type="entry name" value="Diaminopimelate Epimerase, Chain A, domain 1"/>
    <property type="match status" value="2"/>
</dbReference>
<feature type="active site" description="Proton donor" evidence="9">
    <location>
        <position position="105"/>
    </location>
</feature>
<feature type="binding site" evidence="9">
    <location>
        <begin position="106"/>
        <end position="107"/>
    </location>
    <ligand>
        <name>substrate</name>
    </ligand>
</feature>
<comment type="function">
    <text evidence="9">Catalyzes the stereoinversion of LL-2,6-diaminopimelate (L,L-DAP) to meso-diaminopimelate (meso-DAP), a precursor of L-lysine and an essential component of the bacterial peptidoglycan.</text>
</comment>
<accession>A0A6J5EJX4</accession>
<keyword evidence="5 9" id="KW-0028">Amino-acid biosynthesis</keyword>
<dbReference type="PANTHER" id="PTHR31689">
    <property type="entry name" value="DIAMINOPIMELATE EPIMERASE, CHLOROPLASTIC"/>
    <property type="match status" value="1"/>
</dbReference>
<keyword evidence="4 9" id="KW-0963">Cytoplasm</keyword>
<evidence type="ECO:0000256" key="2">
    <source>
        <dbReference type="ARBA" id="ARBA00010219"/>
    </source>
</evidence>
<feature type="binding site" evidence="9">
    <location>
        <position position="196"/>
    </location>
    <ligand>
        <name>substrate</name>
    </ligand>
</feature>